<dbReference type="EMBL" id="JAKHMS010000006">
    <property type="protein sequence ID" value="MCZ3781304.1"/>
    <property type="molecule type" value="Genomic_DNA"/>
</dbReference>
<organism evidence="2 3">
    <name type="scientific">Limosilactobacillus vaginalis</name>
    <dbReference type="NCBI Taxonomy" id="1633"/>
    <lineage>
        <taxon>Bacteria</taxon>
        <taxon>Bacillati</taxon>
        <taxon>Bacillota</taxon>
        <taxon>Bacilli</taxon>
        <taxon>Lactobacillales</taxon>
        <taxon>Lactobacillaceae</taxon>
        <taxon>Limosilactobacillus</taxon>
    </lineage>
</organism>
<gene>
    <name evidence="2" type="ORF">L2504_03985</name>
</gene>
<keyword evidence="1" id="KW-0472">Membrane</keyword>
<reference evidence="2 3" key="1">
    <citation type="submission" date="2022-01" db="EMBL/GenBank/DDBJ databases">
        <title>VMRC isolate genome collection.</title>
        <authorList>
            <person name="France M."/>
            <person name="Rutt L."/>
            <person name="Humphrys M."/>
            <person name="Ravel J."/>
        </authorList>
    </citation>
    <scope>NUCLEOTIDE SEQUENCE [LARGE SCALE GENOMIC DNA]</scope>
    <source>
        <strain evidence="2 3">C0030B4</strain>
    </source>
</reference>
<sequence>MKLSDVFFKLIEKFFNKINMSFIDIIFLLDLIILFLEKNNVIRALIFFNIKASPILRIYNFLFSCRVFVFALLLILPIACISFSSKFKRFFGVQNCTDGKVRGYCQEQGIKSYLKILYHYYHHLWIIGLTFLIFCGITPFLLFKNNFFNVILLIFNSLATIPLLLYSLFYVETQTNYFNRLIYLYPNSNYLILNQKKDLSIVKENNLDLPLYFLVKLQKEGSKKGKIIDISHNLSDIVYAFEHSAYLLDENTPKEPVTSNNVPISALNVDQNQSMYKPNND</sequence>
<name>A0ABT4K6T1_9LACO</name>
<dbReference type="Proteomes" id="UP001527392">
    <property type="component" value="Unassembled WGS sequence"/>
</dbReference>
<keyword evidence="1" id="KW-1133">Transmembrane helix</keyword>
<keyword evidence="3" id="KW-1185">Reference proteome</keyword>
<feature type="transmembrane region" description="Helical" evidence="1">
    <location>
        <begin position="20"/>
        <end position="37"/>
    </location>
</feature>
<dbReference type="RefSeq" id="WP_269255738.1">
    <property type="nucleotide sequence ID" value="NZ_JAKHMS010000006.1"/>
</dbReference>
<protein>
    <submittedName>
        <fullName evidence="2">Uncharacterized protein</fullName>
    </submittedName>
</protein>
<proteinExistence type="predicted"/>
<feature type="transmembrane region" description="Helical" evidence="1">
    <location>
        <begin position="123"/>
        <end position="143"/>
    </location>
</feature>
<comment type="caution">
    <text evidence="2">The sequence shown here is derived from an EMBL/GenBank/DDBJ whole genome shotgun (WGS) entry which is preliminary data.</text>
</comment>
<evidence type="ECO:0000256" key="1">
    <source>
        <dbReference type="SAM" id="Phobius"/>
    </source>
</evidence>
<evidence type="ECO:0000313" key="3">
    <source>
        <dbReference type="Proteomes" id="UP001527392"/>
    </source>
</evidence>
<feature type="transmembrane region" description="Helical" evidence="1">
    <location>
        <begin position="58"/>
        <end position="84"/>
    </location>
</feature>
<feature type="transmembrane region" description="Helical" evidence="1">
    <location>
        <begin position="150"/>
        <end position="171"/>
    </location>
</feature>
<keyword evidence="1" id="KW-0812">Transmembrane</keyword>
<evidence type="ECO:0000313" key="2">
    <source>
        <dbReference type="EMBL" id="MCZ3781304.1"/>
    </source>
</evidence>
<accession>A0ABT4K6T1</accession>